<dbReference type="AlphaFoldDB" id="A0A0F8ZLM9"/>
<accession>A0A0F8ZLM9</accession>
<reference evidence="1" key="1">
    <citation type="journal article" date="2015" name="Nature">
        <title>Complex archaea that bridge the gap between prokaryotes and eukaryotes.</title>
        <authorList>
            <person name="Spang A."/>
            <person name="Saw J.H."/>
            <person name="Jorgensen S.L."/>
            <person name="Zaremba-Niedzwiedzka K."/>
            <person name="Martijn J."/>
            <person name="Lind A.E."/>
            <person name="van Eijk R."/>
            <person name="Schleper C."/>
            <person name="Guy L."/>
            <person name="Ettema T.J."/>
        </authorList>
    </citation>
    <scope>NUCLEOTIDE SEQUENCE</scope>
</reference>
<name>A0A0F8ZLM9_9ZZZZ</name>
<organism evidence="1">
    <name type="scientific">marine sediment metagenome</name>
    <dbReference type="NCBI Taxonomy" id="412755"/>
    <lineage>
        <taxon>unclassified sequences</taxon>
        <taxon>metagenomes</taxon>
        <taxon>ecological metagenomes</taxon>
    </lineage>
</organism>
<proteinExistence type="predicted"/>
<dbReference type="EMBL" id="LAZR01047212">
    <property type="protein sequence ID" value="KKK94748.1"/>
    <property type="molecule type" value="Genomic_DNA"/>
</dbReference>
<comment type="caution">
    <text evidence="1">The sequence shown here is derived from an EMBL/GenBank/DDBJ whole genome shotgun (WGS) entry which is preliminary data.</text>
</comment>
<gene>
    <name evidence="1" type="ORF">LCGC14_2679780</name>
</gene>
<sequence>MIIAFCVPGRLQTLEFTASWDKLKNYLIPAGVNHYLYQRYSADIYDCRNALVSRNLQIPWGMMPCFGGKPYDYMMWIDSDIGFEPSDVMRLVRSGKDIISD</sequence>
<protein>
    <recommendedName>
        <fullName evidence="2">Glycosyltransferase 2-like domain-containing protein</fullName>
    </recommendedName>
</protein>
<feature type="non-terminal residue" evidence="1">
    <location>
        <position position="101"/>
    </location>
</feature>
<evidence type="ECO:0008006" key="2">
    <source>
        <dbReference type="Google" id="ProtNLM"/>
    </source>
</evidence>
<evidence type="ECO:0000313" key="1">
    <source>
        <dbReference type="EMBL" id="KKK94748.1"/>
    </source>
</evidence>